<dbReference type="Proteomes" id="UP000240259">
    <property type="component" value="Unassembled WGS sequence"/>
</dbReference>
<dbReference type="EMBL" id="PZJX01000046">
    <property type="protein sequence ID" value="PTE07694.1"/>
    <property type="molecule type" value="Genomic_DNA"/>
</dbReference>
<dbReference type="OrthoDB" id="5879561at2"/>
<evidence type="ECO:0000313" key="1">
    <source>
        <dbReference type="EMBL" id="PTE07694.1"/>
    </source>
</evidence>
<reference evidence="1 2" key="1">
    <citation type="submission" date="2018-03" db="EMBL/GenBank/DDBJ databases">
        <title>Genome sequence of the symbiotic type strain Mesorhizobium helmanticense CSLC115NT isolated from Lotus corniculatus nodules.</title>
        <authorList>
            <person name="Sannazzaro A.I."/>
            <person name="Torres Tejerizo G.A."/>
            <person name="Dip D."/>
            <person name="Caballero M."/>
            <person name="Pistorio M."/>
            <person name="Estrella M.J."/>
        </authorList>
    </citation>
    <scope>NUCLEOTIDE SEQUENCE [LARGE SCALE GENOMIC DNA]</scope>
    <source>
        <strain evidence="1 2">CSLC115N</strain>
    </source>
</reference>
<evidence type="ECO:0000313" key="2">
    <source>
        <dbReference type="Proteomes" id="UP000240259"/>
    </source>
</evidence>
<protein>
    <submittedName>
        <fullName evidence="1">Uncharacterized protein</fullName>
    </submittedName>
</protein>
<keyword evidence="2" id="KW-1185">Reference proteome</keyword>
<sequence>MQYFYIEPNVAGGLGNHTVLDPSVHPPIVTKLHYEVEGWFGDVLVTTFPCYLVTEEAQRALQKMGFSGATFADVEVTTSEEFHEDQPGQELPPFVWLKVNGKAGRDDFGIAANYNLVISKRVLELLESLGIPFAVVEPYDGEQQ</sequence>
<name>A0A2T4IPV6_9HYPH</name>
<proteinExistence type="predicted"/>
<comment type="caution">
    <text evidence="1">The sequence shown here is derived from an EMBL/GenBank/DDBJ whole genome shotgun (WGS) entry which is preliminary data.</text>
</comment>
<gene>
    <name evidence="1" type="ORF">C9427_24940</name>
</gene>
<dbReference type="AlphaFoldDB" id="A0A2T4IPV6"/>
<organism evidence="1 2">
    <name type="scientific">Mesorhizobium helmanticense</name>
    <dbReference type="NCBI Taxonomy" id="1776423"/>
    <lineage>
        <taxon>Bacteria</taxon>
        <taxon>Pseudomonadati</taxon>
        <taxon>Pseudomonadota</taxon>
        <taxon>Alphaproteobacteria</taxon>
        <taxon>Hyphomicrobiales</taxon>
        <taxon>Phyllobacteriaceae</taxon>
        <taxon>Mesorhizobium</taxon>
    </lineage>
</organism>
<accession>A0A2T4IPV6</accession>
<dbReference type="RefSeq" id="WP_107651733.1">
    <property type="nucleotide sequence ID" value="NZ_PZJX01000046.1"/>
</dbReference>